<evidence type="ECO:0000313" key="1">
    <source>
        <dbReference type="EMBL" id="KMT60894.1"/>
    </source>
</evidence>
<sequence length="290" mass="33354">MIKLENDTMLIELKEDGAELTKIFNKKTQLDYLWNADNAFWGRHAPILFPTVGRLVDDTYYVDGEAFHLPQHGFARDREFQVVELLKDKCILELSADEKSRLVYPYAFHLTVSYTLLEDGVHVEYQVENKDKKRIYFSIGAHPAFNVPLVEGTTFNDYYLDFDAEEELESLVLEGPYRSGKLRRIKEEKTAELALNYDLFANDALIFEGLRANKIAIRSKKHPHFVSVDFPNFPFVGIWTKEKDTPFLCIEPWYGIADGVGSPVELRDKAGIEQLEPEAIFTANYTIQVG</sequence>
<dbReference type="CDD" id="cd09024">
    <property type="entry name" value="Aldose_epim_lacX"/>
    <property type="match status" value="1"/>
</dbReference>
<dbReference type="PATRIC" id="fig|1430899.3.peg.317"/>
<comment type="caution">
    <text evidence="1">The sequence shown here is derived from an EMBL/GenBank/DDBJ whole genome shotgun (WGS) entry which is preliminary data.</text>
</comment>
<evidence type="ECO:0000313" key="2">
    <source>
        <dbReference type="Proteomes" id="UP000052258"/>
    </source>
</evidence>
<evidence type="ECO:0008006" key="3">
    <source>
        <dbReference type="Google" id="ProtNLM"/>
    </source>
</evidence>
<dbReference type="Pfam" id="PF01263">
    <property type="entry name" value="Aldose_epim"/>
    <property type="match status" value="1"/>
</dbReference>
<gene>
    <name evidence="1" type="ORF">X560_0314</name>
</gene>
<dbReference type="InterPro" id="IPR014718">
    <property type="entry name" value="GH-type_carb-bd"/>
</dbReference>
<dbReference type="EMBL" id="AZHO01000005">
    <property type="protein sequence ID" value="KMT60894.1"/>
    <property type="molecule type" value="Genomic_DNA"/>
</dbReference>
<dbReference type="PANTHER" id="PTHR11122:SF13">
    <property type="entry name" value="GLUCOSE-6-PHOSPHATE 1-EPIMERASE"/>
    <property type="match status" value="1"/>
</dbReference>
<dbReference type="GO" id="GO:0030246">
    <property type="term" value="F:carbohydrate binding"/>
    <property type="evidence" value="ECO:0007669"/>
    <property type="project" value="InterPro"/>
</dbReference>
<dbReference type="GO" id="GO:0016853">
    <property type="term" value="F:isomerase activity"/>
    <property type="evidence" value="ECO:0007669"/>
    <property type="project" value="InterPro"/>
</dbReference>
<dbReference type="GO" id="GO:0005975">
    <property type="term" value="P:carbohydrate metabolic process"/>
    <property type="evidence" value="ECO:0007669"/>
    <property type="project" value="InterPro"/>
</dbReference>
<dbReference type="InterPro" id="IPR008183">
    <property type="entry name" value="Aldose_1/G6P_1-epimerase"/>
</dbReference>
<dbReference type="InterPro" id="IPR037481">
    <property type="entry name" value="LacX"/>
</dbReference>
<dbReference type="SUPFAM" id="SSF74650">
    <property type="entry name" value="Galactose mutarotase-like"/>
    <property type="match status" value="1"/>
</dbReference>
<dbReference type="InterPro" id="IPR011013">
    <property type="entry name" value="Gal_mutarotase_sf_dom"/>
</dbReference>
<dbReference type="RefSeq" id="WP_007476338.1">
    <property type="nucleotide sequence ID" value="NZ_KQ130610.1"/>
</dbReference>
<name>A0A0J8GIS9_9LIST</name>
<keyword evidence="2" id="KW-1185">Reference proteome</keyword>
<dbReference type="Proteomes" id="UP000052258">
    <property type="component" value="Unassembled WGS sequence"/>
</dbReference>
<proteinExistence type="predicted"/>
<dbReference type="Gene3D" id="2.70.98.10">
    <property type="match status" value="1"/>
</dbReference>
<organism evidence="1 2">
    <name type="scientific">Listeria fleischmannii 1991</name>
    <dbReference type="NCBI Taxonomy" id="1430899"/>
    <lineage>
        <taxon>Bacteria</taxon>
        <taxon>Bacillati</taxon>
        <taxon>Bacillota</taxon>
        <taxon>Bacilli</taxon>
        <taxon>Bacillales</taxon>
        <taxon>Listeriaceae</taxon>
        <taxon>Listeria</taxon>
    </lineage>
</organism>
<dbReference type="OrthoDB" id="9795355at2"/>
<protein>
    <recommendedName>
        <fullName evidence="3">LacX protein</fullName>
    </recommendedName>
</protein>
<reference evidence="1 2" key="1">
    <citation type="journal article" date="2015" name="Genome Biol. Evol.">
        <title>Comparative Genomics of Listeria Sensu Lato: Genus-Wide Differences in Evolutionary Dynamics and the Progressive Gain of Complex, Potentially Pathogenicity-Related Traits through Lateral Gene Transfer.</title>
        <authorList>
            <person name="Chiara M."/>
            <person name="Caruso M."/>
            <person name="D'Erchia A.M."/>
            <person name="Manzari C."/>
            <person name="Fraccalvieri R."/>
            <person name="Goffredo E."/>
            <person name="Latorre L."/>
            <person name="Miccolupo A."/>
            <person name="Padalino I."/>
            <person name="Santagada G."/>
            <person name="Chiocco D."/>
            <person name="Pesole G."/>
            <person name="Horner D.S."/>
            <person name="Parisi A."/>
        </authorList>
    </citation>
    <scope>NUCLEOTIDE SEQUENCE [LARGE SCALE GENOMIC DNA]</scope>
    <source>
        <strain evidence="1 2">1991</strain>
    </source>
</reference>
<dbReference type="AlphaFoldDB" id="A0A0J8GIS9"/>
<accession>A0A0J8GIS9</accession>
<dbReference type="PANTHER" id="PTHR11122">
    <property type="entry name" value="APOSPORY-ASSOCIATED PROTEIN C-RELATED"/>
    <property type="match status" value="1"/>
</dbReference>